<keyword evidence="1 4" id="KW-0808">Transferase</keyword>
<evidence type="ECO:0000256" key="2">
    <source>
        <dbReference type="ARBA" id="ARBA00022777"/>
    </source>
</evidence>
<evidence type="ECO:0000313" key="4">
    <source>
        <dbReference type="EMBL" id="VEU64835.1"/>
    </source>
</evidence>
<keyword evidence="4" id="KW-0614">Plasmid</keyword>
<dbReference type="PANTHER" id="PTHR28629:SF4">
    <property type="entry name" value="TRIOKINASE_FMN CYCLASE"/>
    <property type="match status" value="1"/>
</dbReference>
<dbReference type="EC" id="2.7.-.-" evidence="4"/>
<organism evidence="4 5">
    <name type="scientific">Mycoplasmopsis cynos</name>
    <dbReference type="NCBI Taxonomy" id="171284"/>
    <lineage>
        <taxon>Bacteria</taxon>
        <taxon>Bacillati</taxon>
        <taxon>Mycoplasmatota</taxon>
        <taxon>Mycoplasmoidales</taxon>
        <taxon>Metamycoplasmataceae</taxon>
        <taxon>Mycoplasmopsis</taxon>
    </lineage>
</organism>
<dbReference type="SMART" id="SM01120">
    <property type="entry name" value="Dak2"/>
    <property type="match status" value="1"/>
</dbReference>
<dbReference type="GO" id="GO:0005829">
    <property type="term" value="C:cytosol"/>
    <property type="evidence" value="ECO:0007669"/>
    <property type="project" value="TreeGrafter"/>
</dbReference>
<dbReference type="NCBIfam" id="TIGR02365">
    <property type="entry name" value="dha_L_ycgS"/>
    <property type="match status" value="1"/>
</dbReference>
<evidence type="ECO:0000259" key="3">
    <source>
        <dbReference type="PROSITE" id="PS51480"/>
    </source>
</evidence>
<evidence type="ECO:0000313" key="5">
    <source>
        <dbReference type="Proteomes" id="UP000289506"/>
    </source>
</evidence>
<proteinExistence type="predicted"/>
<reference evidence="4 5" key="1">
    <citation type="submission" date="2019-01" db="EMBL/GenBank/DDBJ databases">
        <authorList>
            <consortium name="Pathogen Informatics"/>
        </authorList>
    </citation>
    <scope>NUCLEOTIDE SEQUENCE [LARGE SCALE GENOMIC DNA]</scope>
    <source>
        <strain evidence="4 5">NCTC10142</strain>
        <plasmid evidence="5">13</plasmid>
    </source>
</reference>
<gene>
    <name evidence="4" type="primary">dhaK2_1</name>
    <name evidence="4" type="ORF">NCTC10142_00599</name>
</gene>
<dbReference type="EMBL" id="LR214986">
    <property type="protein sequence ID" value="VEU64835.1"/>
    <property type="molecule type" value="Genomic_DNA"/>
</dbReference>
<dbReference type="InterPro" id="IPR012737">
    <property type="entry name" value="DhaK_L_YcgS"/>
</dbReference>
<dbReference type="GO" id="GO:0019563">
    <property type="term" value="P:glycerol catabolic process"/>
    <property type="evidence" value="ECO:0007669"/>
    <property type="project" value="TreeGrafter"/>
</dbReference>
<dbReference type="InterPro" id="IPR004007">
    <property type="entry name" value="DhaL_dom"/>
</dbReference>
<protein>
    <submittedName>
        <fullName evidence="4">Glycerone kinase</fullName>
        <ecNumber evidence="4">2.7.-.-</ecNumber>
    </submittedName>
</protein>
<dbReference type="PROSITE" id="PS51480">
    <property type="entry name" value="DHAL"/>
    <property type="match status" value="1"/>
</dbReference>
<evidence type="ECO:0000256" key="1">
    <source>
        <dbReference type="ARBA" id="ARBA00022679"/>
    </source>
</evidence>
<dbReference type="Proteomes" id="UP000289506">
    <property type="component" value="Plasmid 13"/>
</dbReference>
<name>A0A449AIJ3_9BACT</name>
<dbReference type="InterPro" id="IPR050861">
    <property type="entry name" value="Dihydroxyacetone_Kinase"/>
</dbReference>
<dbReference type="FunFam" id="1.25.40.340:FF:000002">
    <property type="entry name" value="Dihydroxyacetone kinase, L subunit"/>
    <property type="match status" value="1"/>
</dbReference>
<sequence length="203" mass="22926">MKIDLKHANDIVKTIADELAKNEDFISDLDQKIGDGDHGYNIVRGFKAVLEIDSTNLSLDNYFMQIGRTLMAKVGGASGPLYGMSFMKAAAAFKNSEYIDFQNFKEFVANFAKNLQILGKVQLNEKTMYDVWNPFCTKLSEFNEINLEAKNELLEYLQYLVVQTKDMMATKGRASYLKERSIGTIDPGSFSTGIILKNFLKEL</sequence>
<feature type="domain" description="DhaL" evidence="3">
    <location>
        <begin position="6"/>
        <end position="201"/>
    </location>
</feature>
<dbReference type="InterPro" id="IPR036117">
    <property type="entry name" value="DhaL_dom_sf"/>
</dbReference>
<dbReference type="GO" id="GO:0004371">
    <property type="term" value="F:glycerone kinase activity"/>
    <property type="evidence" value="ECO:0007669"/>
    <property type="project" value="InterPro"/>
</dbReference>
<dbReference type="RefSeq" id="WP_129720685.1">
    <property type="nucleotide sequence ID" value="NZ_LR214986.1"/>
</dbReference>
<accession>A0A449AIJ3</accession>
<dbReference type="Gene3D" id="1.25.40.340">
    <property type="match status" value="1"/>
</dbReference>
<dbReference type="PANTHER" id="PTHR28629">
    <property type="entry name" value="TRIOKINASE/FMN CYCLASE"/>
    <property type="match status" value="1"/>
</dbReference>
<dbReference type="SUPFAM" id="SSF101473">
    <property type="entry name" value="DhaL-like"/>
    <property type="match status" value="1"/>
</dbReference>
<keyword evidence="2 4" id="KW-0418">Kinase</keyword>
<dbReference type="Pfam" id="PF02734">
    <property type="entry name" value="Dak2"/>
    <property type="match status" value="1"/>
</dbReference>
<geneLocation type="plasmid" evidence="4 5">
    <name>13</name>
</geneLocation>
<dbReference type="AlphaFoldDB" id="A0A449AIJ3"/>